<reference evidence="9" key="1">
    <citation type="submission" date="2020-12" db="UniProtKB">
        <authorList>
            <consortium name="WormBaseParasite"/>
        </authorList>
    </citation>
    <scope>IDENTIFICATION</scope>
    <source>
        <strain evidence="9">MHco3</strain>
    </source>
</reference>
<feature type="compositionally biased region" description="Pro residues" evidence="6">
    <location>
        <begin position="43"/>
        <end position="56"/>
    </location>
</feature>
<name>A0A7I4Y8X7_HAECO</name>
<dbReference type="SMART" id="SM00356">
    <property type="entry name" value="ZnF_C3H1"/>
    <property type="match status" value="2"/>
</dbReference>
<dbReference type="FunFam" id="4.10.1000.10:FF:000001">
    <property type="entry name" value="zinc finger CCCH domain-containing protein 15-like"/>
    <property type="match status" value="1"/>
</dbReference>
<keyword evidence="3 5" id="KW-0863">Zinc-finger</keyword>
<evidence type="ECO:0000256" key="2">
    <source>
        <dbReference type="ARBA" id="ARBA00022737"/>
    </source>
</evidence>
<dbReference type="GO" id="GO:0010468">
    <property type="term" value="P:regulation of gene expression"/>
    <property type="evidence" value="ECO:0007669"/>
    <property type="project" value="UniProtKB-ARBA"/>
</dbReference>
<dbReference type="InterPro" id="IPR036855">
    <property type="entry name" value="Znf_CCCH_sf"/>
</dbReference>
<dbReference type="PROSITE" id="PS50103">
    <property type="entry name" value="ZF_C3H1"/>
    <property type="match status" value="2"/>
</dbReference>
<evidence type="ECO:0000256" key="1">
    <source>
        <dbReference type="ARBA" id="ARBA00022723"/>
    </source>
</evidence>
<dbReference type="GO" id="GO:0005829">
    <property type="term" value="C:cytosol"/>
    <property type="evidence" value="ECO:0007669"/>
    <property type="project" value="TreeGrafter"/>
</dbReference>
<feature type="region of interest" description="Disordered" evidence="6">
    <location>
        <begin position="402"/>
        <end position="453"/>
    </location>
</feature>
<keyword evidence="8" id="KW-1185">Reference proteome</keyword>
<dbReference type="InterPro" id="IPR000571">
    <property type="entry name" value="Znf_CCCH"/>
</dbReference>
<feature type="compositionally biased region" description="Polar residues" evidence="6">
    <location>
        <begin position="439"/>
        <end position="453"/>
    </location>
</feature>
<dbReference type="PANTHER" id="PTHR12547">
    <property type="entry name" value="CCCH ZINC FINGER/TIS11-RELATED"/>
    <property type="match status" value="1"/>
</dbReference>
<dbReference type="InterPro" id="IPR045877">
    <property type="entry name" value="ZFP36-like"/>
</dbReference>
<dbReference type="AlphaFoldDB" id="A0A7I4Y8X7"/>
<dbReference type="GO" id="GO:0008270">
    <property type="term" value="F:zinc ion binding"/>
    <property type="evidence" value="ECO:0007669"/>
    <property type="project" value="UniProtKB-KW"/>
</dbReference>
<dbReference type="GO" id="GO:0003730">
    <property type="term" value="F:mRNA 3'-UTR binding"/>
    <property type="evidence" value="ECO:0007669"/>
    <property type="project" value="TreeGrafter"/>
</dbReference>
<feature type="zinc finger region" description="C3H1-type" evidence="5">
    <location>
        <begin position="214"/>
        <end position="242"/>
    </location>
</feature>
<evidence type="ECO:0000256" key="6">
    <source>
        <dbReference type="SAM" id="MobiDB-lite"/>
    </source>
</evidence>
<evidence type="ECO:0000256" key="5">
    <source>
        <dbReference type="PROSITE-ProRule" id="PRU00723"/>
    </source>
</evidence>
<feature type="region of interest" description="Disordered" evidence="6">
    <location>
        <begin position="186"/>
        <end position="209"/>
    </location>
</feature>
<evidence type="ECO:0000256" key="4">
    <source>
        <dbReference type="ARBA" id="ARBA00022833"/>
    </source>
</evidence>
<feature type="domain" description="C3H1-type" evidence="7">
    <location>
        <begin position="214"/>
        <end position="242"/>
    </location>
</feature>
<protein>
    <submittedName>
        <fullName evidence="9">C3H1-type domain-containing protein</fullName>
    </submittedName>
</protein>
<dbReference type="OrthoDB" id="410307at2759"/>
<dbReference type="GO" id="GO:0043186">
    <property type="term" value="C:P granule"/>
    <property type="evidence" value="ECO:0007669"/>
    <property type="project" value="UniProtKB-ARBA"/>
</dbReference>
<feature type="compositionally biased region" description="Low complexity" evidence="6">
    <location>
        <begin position="16"/>
        <end position="37"/>
    </location>
</feature>
<feature type="region of interest" description="Disordered" evidence="6">
    <location>
        <begin position="1"/>
        <end position="70"/>
    </location>
</feature>
<keyword evidence="2" id="KW-0677">Repeat</keyword>
<sequence length="491" mass="52147">MFYYPEGPLPQLSRNRGSFSSPSMRPMSSLSSGSTDSDIYGIHPPPPSSVVPPPPSLSSSTSRPPSPGLQITHLLHQTANLLAVNAQLRKEIEQVRSGVTSGNLASVGASSAAGGAVVPPSPVAIPSPLPTAAKAIAAKAGAVTPAPLPLSSLQQQAKQNHPQQQFLQQLLSIGGGSLALDYEMPYPHDNSHHYNNNQHNGRSAAGKKAANPDSYKTVMCQAWLESKMCAFGENCRFAHGEAELRPVRSVPCQINKYKTKLCDKYTTTGLCPYGDRCLFIHPDHGTNAYIRPDKLVEVSRRHALADMQFLASMDAARGGTPPSVGQLPGQPNPVLAHILPPPSVPLFPPRTTTNSVTTACGRSTNFGGGGSGVFGPNGQARTQLRPHPSWPLEPSTFFKEKTDEFRTPSPDDAATLASGKGSWDELSTPARSSCGYVSGGSTPSGASPFSTVSSSSLHLNLTDDDRDFDLFNLTVGFDHIAQDLAKTLELW</sequence>
<dbReference type="GO" id="GO:0080090">
    <property type="term" value="P:regulation of primary metabolic process"/>
    <property type="evidence" value="ECO:0007669"/>
    <property type="project" value="UniProtKB-ARBA"/>
</dbReference>
<keyword evidence="4 5" id="KW-0862">Zinc</keyword>
<keyword evidence="1 5" id="KW-0479">Metal-binding</keyword>
<evidence type="ECO:0000313" key="8">
    <source>
        <dbReference type="Proteomes" id="UP000025227"/>
    </source>
</evidence>
<dbReference type="PANTHER" id="PTHR12547:SF71">
    <property type="entry name" value="CCCH-TYPE ZINC FINGER PROTEIN MOE-3-RELATED"/>
    <property type="match status" value="1"/>
</dbReference>
<feature type="domain" description="C3H1-type" evidence="7">
    <location>
        <begin position="256"/>
        <end position="284"/>
    </location>
</feature>
<feature type="zinc finger region" description="C3H1-type" evidence="5">
    <location>
        <begin position="256"/>
        <end position="284"/>
    </location>
</feature>
<evidence type="ECO:0000256" key="3">
    <source>
        <dbReference type="ARBA" id="ARBA00022771"/>
    </source>
</evidence>
<dbReference type="OMA" id="ARSSCGY"/>
<organism evidence="8 9">
    <name type="scientific">Haemonchus contortus</name>
    <name type="common">Barber pole worm</name>
    <dbReference type="NCBI Taxonomy" id="6289"/>
    <lineage>
        <taxon>Eukaryota</taxon>
        <taxon>Metazoa</taxon>
        <taxon>Ecdysozoa</taxon>
        <taxon>Nematoda</taxon>
        <taxon>Chromadorea</taxon>
        <taxon>Rhabditida</taxon>
        <taxon>Rhabditina</taxon>
        <taxon>Rhabditomorpha</taxon>
        <taxon>Strongyloidea</taxon>
        <taxon>Trichostrongylidae</taxon>
        <taxon>Haemonchus</taxon>
    </lineage>
</organism>
<evidence type="ECO:0000313" key="9">
    <source>
        <dbReference type="WBParaSite" id="HCON_00064450-00001"/>
    </source>
</evidence>
<dbReference type="Proteomes" id="UP000025227">
    <property type="component" value="Unplaced"/>
</dbReference>
<dbReference type="WBParaSite" id="HCON_00064450-00001">
    <property type="protein sequence ID" value="HCON_00064450-00001"/>
    <property type="gene ID" value="HCON_00064450"/>
</dbReference>
<evidence type="ECO:0000259" key="7">
    <source>
        <dbReference type="PROSITE" id="PS50103"/>
    </source>
</evidence>
<accession>A0A7I4Y8X7</accession>
<dbReference type="GO" id="GO:0030154">
    <property type="term" value="P:cell differentiation"/>
    <property type="evidence" value="ECO:0007669"/>
    <property type="project" value="UniProtKB-ARBA"/>
</dbReference>
<proteinExistence type="predicted"/>
<dbReference type="FunFam" id="4.10.1000.10:FF:000018">
    <property type="entry name" value="Zinc finger protein"/>
    <property type="match status" value="1"/>
</dbReference>
<dbReference type="Pfam" id="PF00642">
    <property type="entry name" value="zf-CCCH"/>
    <property type="match status" value="2"/>
</dbReference>
<dbReference type="SUPFAM" id="SSF90229">
    <property type="entry name" value="CCCH zinc finger"/>
    <property type="match status" value="2"/>
</dbReference>
<dbReference type="Gene3D" id="4.10.1000.10">
    <property type="entry name" value="Zinc finger, CCCH-type"/>
    <property type="match status" value="2"/>
</dbReference>